<reference evidence="2 3" key="1">
    <citation type="submission" date="2024-06" db="EMBL/GenBank/DDBJ databases">
        <authorList>
            <person name="Kaempfer P."/>
            <person name="Viver T."/>
        </authorList>
    </citation>
    <scope>NUCLEOTIDE SEQUENCE [LARGE SCALE GENOMIC DNA]</scope>
    <source>
        <strain evidence="2 3">ST-37</strain>
    </source>
</reference>
<evidence type="ECO:0000313" key="2">
    <source>
        <dbReference type="EMBL" id="MFL9832630.1"/>
    </source>
</evidence>
<organism evidence="2 3">
    <name type="scientific">Chryseobacterium terrae</name>
    <dbReference type="NCBI Taxonomy" id="3163299"/>
    <lineage>
        <taxon>Bacteria</taxon>
        <taxon>Pseudomonadati</taxon>
        <taxon>Bacteroidota</taxon>
        <taxon>Flavobacteriia</taxon>
        <taxon>Flavobacteriales</taxon>
        <taxon>Weeksellaceae</taxon>
        <taxon>Chryseobacterium group</taxon>
        <taxon>Chryseobacterium</taxon>
    </lineage>
</organism>
<gene>
    <name evidence="2" type="ORF">ABS765_01145</name>
</gene>
<dbReference type="InterPro" id="IPR008136">
    <property type="entry name" value="CinA_C"/>
</dbReference>
<evidence type="ECO:0000313" key="3">
    <source>
        <dbReference type="Proteomes" id="UP001629058"/>
    </source>
</evidence>
<comment type="caution">
    <text evidence="2">The sequence shown here is derived from an EMBL/GenBank/DDBJ whole genome shotgun (WGS) entry which is preliminary data.</text>
</comment>
<dbReference type="RefSeq" id="WP_408086715.1">
    <property type="nucleotide sequence ID" value="NZ_JBELPY010000001.1"/>
</dbReference>
<proteinExistence type="predicted"/>
<protein>
    <submittedName>
        <fullName evidence="2">Nicotinamide-nucleotide amidohydrolase family protein</fullName>
    </submittedName>
</protein>
<sequence length="165" mass="18703">MEFEKNMLPDIGQLLLNVGETVSVAESVTSGFLQFSFSQIKDASQFYKGGITAYTLQQKVKFLNVDENEARQCDCVSSHIAEVMAENVAKSFETDWGIAVTGYATPVEESDFKIFAWSSFSYKNSVIYTKQLDLHPRTQPQNAQVYYSEFILGCFKTQLEERQSE</sequence>
<accession>A0ABW8XY93</accession>
<dbReference type="NCBIfam" id="TIGR00199">
    <property type="entry name" value="PncC_domain"/>
    <property type="match status" value="1"/>
</dbReference>
<keyword evidence="3" id="KW-1185">Reference proteome</keyword>
<dbReference type="Pfam" id="PF02464">
    <property type="entry name" value="CinA"/>
    <property type="match status" value="1"/>
</dbReference>
<feature type="domain" description="CinA C-terminal" evidence="1">
    <location>
        <begin position="9"/>
        <end position="110"/>
    </location>
</feature>
<dbReference type="InterPro" id="IPR036653">
    <property type="entry name" value="CinA-like_C"/>
</dbReference>
<dbReference type="EMBL" id="JBELPY010000001">
    <property type="protein sequence ID" value="MFL9832630.1"/>
    <property type="molecule type" value="Genomic_DNA"/>
</dbReference>
<name>A0ABW8XY93_9FLAO</name>
<dbReference type="Proteomes" id="UP001629058">
    <property type="component" value="Unassembled WGS sequence"/>
</dbReference>
<evidence type="ECO:0000259" key="1">
    <source>
        <dbReference type="Pfam" id="PF02464"/>
    </source>
</evidence>
<dbReference type="Gene3D" id="3.90.950.20">
    <property type="entry name" value="CinA-like"/>
    <property type="match status" value="1"/>
</dbReference>
<dbReference type="SUPFAM" id="SSF142433">
    <property type="entry name" value="CinA-like"/>
    <property type="match status" value="1"/>
</dbReference>